<keyword evidence="1" id="KW-1133">Transmembrane helix</keyword>
<protein>
    <submittedName>
        <fullName evidence="2">Uncharacterized protein</fullName>
    </submittedName>
</protein>
<dbReference type="EMBL" id="MN739751">
    <property type="protein sequence ID" value="QHT24932.1"/>
    <property type="molecule type" value="Genomic_DNA"/>
</dbReference>
<keyword evidence="1" id="KW-0812">Transmembrane</keyword>
<reference evidence="2" key="1">
    <citation type="journal article" date="2020" name="Nature">
        <title>Giant virus diversity and host interactions through global metagenomics.</title>
        <authorList>
            <person name="Schulz F."/>
            <person name="Roux S."/>
            <person name="Paez-Espino D."/>
            <person name="Jungbluth S."/>
            <person name="Walsh D.A."/>
            <person name="Denef V.J."/>
            <person name="McMahon K.D."/>
            <person name="Konstantinidis K.T."/>
            <person name="Eloe-Fadrosh E.A."/>
            <person name="Kyrpides N.C."/>
            <person name="Woyke T."/>
        </authorList>
    </citation>
    <scope>NUCLEOTIDE SEQUENCE</scope>
    <source>
        <strain evidence="2">GVMAG-M-3300023179-150</strain>
    </source>
</reference>
<organism evidence="2">
    <name type="scientific">viral metagenome</name>
    <dbReference type="NCBI Taxonomy" id="1070528"/>
    <lineage>
        <taxon>unclassified sequences</taxon>
        <taxon>metagenomes</taxon>
        <taxon>organismal metagenomes</taxon>
    </lineage>
</organism>
<evidence type="ECO:0000313" key="2">
    <source>
        <dbReference type="EMBL" id="QHT24932.1"/>
    </source>
</evidence>
<sequence length="116" mass="13723">MILDLLLNKVKSFFFIKYNRNMIKNIKKTHLIIILLLASLFIVLYNYNSSYKNYGKLEQFYQDSIPTQDPNVGKILIMNPIRKKKDSLEEQQLKLQKSLCDPENPKLCIHNLNVTY</sequence>
<name>A0A6C0E865_9ZZZZ</name>
<accession>A0A6C0E865</accession>
<feature type="transmembrane region" description="Helical" evidence="1">
    <location>
        <begin position="29"/>
        <end position="47"/>
    </location>
</feature>
<evidence type="ECO:0000256" key="1">
    <source>
        <dbReference type="SAM" id="Phobius"/>
    </source>
</evidence>
<dbReference type="AlphaFoldDB" id="A0A6C0E865"/>
<keyword evidence="1" id="KW-0472">Membrane</keyword>
<proteinExistence type="predicted"/>